<dbReference type="EMBL" id="NFSB01000091">
    <property type="protein sequence ID" value="OUM22840.1"/>
    <property type="molecule type" value="Genomic_DNA"/>
</dbReference>
<organism evidence="2 3">
    <name type="scientific">Pseudomonas putida</name>
    <name type="common">Arthrobacter siderocapsulatus</name>
    <dbReference type="NCBI Taxonomy" id="303"/>
    <lineage>
        <taxon>Bacteria</taxon>
        <taxon>Pseudomonadati</taxon>
        <taxon>Pseudomonadota</taxon>
        <taxon>Gammaproteobacteria</taxon>
        <taxon>Pseudomonadales</taxon>
        <taxon>Pseudomonadaceae</taxon>
        <taxon>Pseudomonas</taxon>
    </lineage>
</organism>
<feature type="region of interest" description="Disordered" evidence="1">
    <location>
        <begin position="50"/>
        <end position="80"/>
    </location>
</feature>
<evidence type="ECO:0008006" key="4">
    <source>
        <dbReference type="Google" id="ProtNLM"/>
    </source>
</evidence>
<evidence type="ECO:0000256" key="1">
    <source>
        <dbReference type="SAM" id="MobiDB-lite"/>
    </source>
</evidence>
<comment type="caution">
    <text evidence="2">The sequence shown here is derived from an EMBL/GenBank/DDBJ whole genome shotgun (WGS) entry which is preliminary data.</text>
</comment>
<proteinExistence type="predicted"/>
<protein>
    <recommendedName>
        <fullName evidence="4">Lipoprotein</fullName>
    </recommendedName>
</protein>
<reference evidence="2 3" key="1">
    <citation type="submission" date="2017-05" db="EMBL/GenBank/DDBJ databases">
        <title>Whole genome sequence of Pseudomonas putida isolate 1312 commercialized as a biostimulant.</title>
        <authorList>
            <person name="Crovadore J."/>
            <person name="Blanc P."/>
            <person name="Chablais R."/>
            <person name="Cochard B."/>
            <person name="Grizard D."/>
            <person name="Lefort F."/>
        </authorList>
    </citation>
    <scope>NUCLEOTIDE SEQUENCE [LARGE SCALE GENOMIC DNA]</scope>
    <source>
        <strain evidence="2 3">1312</strain>
    </source>
</reference>
<dbReference type="AlphaFoldDB" id="A0A1Y3KFS6"/>
<feature type="compositionally biased region" description="Basic and acidic residues" evidence="1">
    <location>
        <begin position="51"/>
        <end position="66"/>
    </location>
</feature>
<accession>A0A1Y3KFS6</accession>
<dbReference type="Proteomes" id="UP000196082">
    <property type="component" value="Unassembled WGS sequence"/>
</dbReference>
<gene>
    <name evidence="2" type="ORF">B8W72_30870</name>
</gene>
<evidence type="ECO:0000313" key="2">
    <source>
        <dbReference type="EMBL" id="OUM22840.1"/>
    </source>
</evidence>
<evidence type="ECO:0000313" key="3">
    <source>
        <dbReference type="Proteomes" id="UP000196082"/>
    </source>
</evidence>
<sequence>MARRHVLREGWIFDITPGHFTGRNLMKRTVIGAILVAVTALSLSGCFEPEAGEKAKAQQESSDKLWDIPPPTTPDKGFKP</sequence>
<name>A0A1Y3KFS6_PSEPU</name>